<sequence>MNWGTVPDLPNSVALMATNGRPYFLDVTWNQSTLNRFRRGTYDLIGEIAETEWIKNPDALQAAIKVNVLPKAKPEDILLSNSTFDGARTSQEVAIGTLSVVDPIDNRHVLGVPHGLEDNRYFRVINDVLYWSSEDPAAGRTTFKIVVRVTDRDFNTLDKVFEITRNRERVSEIEIYNTFTPDGDGINDTWGVPEIRYYRGARVQVFERSGKRLFYTEDPDQRWDGTFEGKEMPVGSYYWTLEVRETGEVRKGILNLLRK</sequence>
<dbReference type="InterPro" id="IPR026341">
    <property type="entry name" value="T9SS_type_B"/>
</dbReference>
<accession>A0A239HEU2</accession>
<dbReference type="AlphaFoldDB" id="A0A239HEU2"/>
<evidence type="ECO:0000313" key="2">
    <source>
        <dbReference type="Proteomes" id="UP000198480"/>
    </source>
</evidence>
<organism evidence="1 2">
    <name type="scientific">Belliella buryatensis</name>
    <dbReference type="NCBI Taxonomy" id="1500549"/>
    <lineage>
        <taxon>Bacteria</taxon>
        <taxon>Pseudomonadati</taxon>
        <taxon>Bacteroidota</taxon>
        <taxon>Cytophagia</taxon>
        <taxon>Cytophagales</taxon>
        <taxon>Cyclobacteriaceae</taxon>
        <taxon>Belliella</taxon>
    </lineage>
</organism>
<proteinExistence type="predicted"/>
<dbReference type="Pfam" id="PF13585">
    <property type="entry name" value="CHU_C"/>
    <property type="match status" value="1"/>
</dbReference>
<dbReference type="OrthoDB" id="1097758at2"/>
<dbReference type="RefSeq" id="WP_089242545.1">
    <property type="nucleotide sequence ID" value="NZ_FZOK01000039.1"/>
</dbReference>
<dbReference type="Proteomes" id="UP000198480">
    <property type="component" value="Unassembled WGS sequence"/>
</dbReference>
<gene>
    <name evidence="1" type="ORF">SAMN06295967_1391</name>
</gene>
<name>A0A239HEU2_9BACT</name>
<dbReference type="EMBL" id="FZOK01000039">
    <property type="protein sequence ID" value="SNS79548.1"/>
    <property type="molecule type" value="Genomic_DNA"/>
</dbReference>
<protein>
    <submittedName>
        <fullName evidence="1">Gliding motility-associated C-terminal domain-containing protein</fullName>
    </submittedName>
</protein>
<keyword evidence="2" id="KW-1185">Reference proteome</keyword>
<reference evidence="2" key="1">
    <citation type="submission" date="2017-06" db="EMBL/GenBank/DDBJ databases">
        <authorList>
            <person name="Varghese N."/>
            <person name="Submissions S."/>
        </authorList>
    </citation>
    <scope>NUCLEOTIDE SEQUENCE [LARGE SCALE GENOMIC DNA]</scope>
    <source>
        <strain evidence="2">5C</strain>
    </source>
</reference>
<dbReference type="NCBIfam" id="TIGR04131">
    <property type="entry name" value="Bac_Flav_CTERM"/>
    <property type="match status" value="1"/>
</dbReference>
<evidence type="ECO:0000313" key="1">
    <source>
        <dbReference type="EMBL" id="SNS79548.1"/>
    </source>
</evidence>